<evidence type="ECO:0000313" key="3">
    <source>
        <dbReference type="Proteomes" id="UP000295344"/>
    </source>
</evidence>
<dbReference type="AlphaFoldDB" id="A0A4R7FM77"/>
<evidence type="ECO:0000256" key="1">
    <source>
        <dbReference type="SAM" id="MobiDB-lite"/>
    </source>
</evidence>
<feature type="region of interest" description="Disordered" evidence="1">
    <location>
        <begin position="282"/>
        <end position="322"/>
    </location>
</feature>
<dbReference type="Proteomes" id="UP000295344">
    <property type="component" value="Unassembled WGS sequence"/>
</dbReference>
<evidence type="ECO:0000313" key="2">
    <source>
        <dbReference type="EMBL" id="TDS77537.1"/>
    </source>
</evidence>
<name>A0A4R7FM77_9MICO</name>
<evidence type="ECO:0008006" key="4">
    <source>
        <dbReference type="Google" id="ProtNLM"/>
    </source>
</evidence>
<reference evidence="2 3" key="1">
    <citation type="submission" date="2019-03" db="EMBL/GenBank/DDBJ databases">
        <title>Genomic Encyclopedia of Archaeal and Bacterial Type Strains, Phase II (KMG-II): from individual species to whole genera.</title>
        <authorList>
            <person name="Goeker M."/>
        </authorList>
    </citation>
    <scope>NUCLEOTIDE SEQUENCE [LARGE SCALE GENOMIC DNA]</scope>
    <source>
        <strain evidence="2 3">DSM 24782</strain>
    </source>
</reference>
<keyword evidence="3" id="KW-1185">Reference proteome</keyword>
<proteinExistence type="predicted"/>
<organism evidence="2 3">
    <name type="scientific">Amnibacterium kyonggiense</name>
    <dbReference type="NCBI Taxonomy" id="595671"/>
    <lineage>
        <taxon>Bacteria</taxon>
        <taxon>Bacillati</taxon>
        <taxon>Actinomycetota</taxon>
        <taxon>Actinomycetes</taxon>
        <taxon>Micrococcales</taxon>
        <taxon>Microbacteriaceae</taxon>
        <taxon>Amnibacterium</taxon>
    </lineage>
</organism>
<feature type="compositionally biased region" description="Basic and acidic residues" evidence="1">
    <location>
        <begin position="304"/>
        <end position="313"/>
    </location>
</feature>
<sequence length="340" mass="37519">MPSSPRPLPDDLQGRPFDRAALDAARVTQGRTRRRDIENPYHGVHTSRTPTTLLEHCHAYAVRLRPGQSFSHVTAALLHREPLPRRLETELPLHVAAVRPASPPRTRGVVPHRLSRAPALQPVDGLPVCAPTEAWAQLGDVLTLDEAIEIADHLLTVSPMDEQRTRLLLETRIAAVRRAAAPLLRAALAEARCPVLSPGETRVRLLLVRAGLPEPALNRRIHREDGLYLGKPDLAWLPQRVGVEYEGGGHADEARMRYDIGRIERFRDAGWDIIRVSADDLRGDEAGPRRAGGEPARGARVMPRRLDSGRISRAEASTSSPAGCRAAQFCTRRTPGRVQN</sequence>
<protein>
    <recommendedName>
        <fullName evidence="4">DUF559 domain-containing protein</fullName>
    </recommendedName>
</protein>
<dbReference type="SUPFAM" id="SSF52980">
    <property type="entry name" value="Restriction endonuclease-like"/>
    <property type="match status" value="1"/>
</dbReference>
<feature type="compositionally biased region" description="Basic and acidic residues" evidence="1">
    <location>
        <begin position="282"/>
        <end position="292"/>
    </location>
</feature>
<dbReference type="RefSeq" id="WP_133766594.1">
    <property type="nucleotide sequence ID" value="NZ_BAAARP010000004.1"/>
</dbReference>
<dbReference type="OrthoDB" id="3173471at2"/>
<accession>A0A4R7FM77</accession>
<comment type="caution">
    <text evidence="2">The sequence shown here is derived from an EMBL/GenBank/DDBJ whole genome shotgun (WGS) entry which is preliminary data.</text>
</comment>
<dbReference type="EMBL" id="SOAM01000002">
    <property type="protein sequence ID" value="TDS77537.1"/>
    <property type="molecule type" value="Genomic_DNA"/>
</dbReference>
<dbReference type="InterPro" id="IPR011335">
    <property type="entry name" value="Restrct_endonuc-II-like"/>
</dbReference>
<gene>
    <name evidence="2" type="ORF">CLV52_2489</name>
</gene>